<evidence type="ECO:0000313" key="4">
    <source>
        <dbReference type="Proteomes" id="UP001596435"/>
    </source>
</evidence>
<evidence type="ECO:0000313" key="3">
    <source>
        <dbReference type="EMBL" id="MFC7178529.1"/>
    </source>
</evidence>
<comment type="caution">
    <text evidence="3">The sequence shown here is derived from an EMBL/GenBank/DDBJ whole genome shotgun (WGS) entry which is preliminary data.</text>
</comment>
<proteinExistence type="predicted"/>
<dbReference type="EMBL" id="JBHTAJ010000004">
    <property type="protein sequence ID" value="MFC7178529.1"/>
    <property type="molecule type" value="Genomic_DNA"/>
</dbReference>
<feature type="transmembrane region" description="Helical" evidence="2">
    <location>
        <begin position="53"/>
        <end position="75"/>
    </location>
</feature>
<sequence length="278" mass="28487">MDDLRSRLRDAADGHRPDRERMLARVERGMARPSPDRPGRHRERTAVLSWPKVVLATLATAGAMTVGGFAVGAIVHGGPQPARSAAAGPTGSAPPVSATASGPAVPSATRSPGPTGSPARSGSARPSDGTPDPAGRTSAAPTGAHGRTSDGPLWSDGSVDPHSTDAWAQSNVTVKTRAPLTALTVELRIALTPGVADTGHWQTLPAADVDVSVRRDSGFLVYRWTLKAGRTVPAGQIVFAGQYTHATGGRDAKDDSYLADGTAAAGPAAVWGDFARTS</sequence>
<feature type="compositionally biased region" description="Polar residues" evidence="1">
    <location>
        <begin position="108"/>
        <end position="120"/>
    </location>
</feature>
<evidence type="ECO:0000256" key="2">
    <source>
        <dbReference type="SAM" id="Phobius"/>
    </source>
</evidence>
<name>A0ABW2FQW7_9ACTN</name>
<keyword evidence="4" id="KW-1185">Reference proteome</keyword>
<accession>A0ABW2FQW7</accession>
<dbReference type="RefSeq" id="WP_380230371.1">
    <property type="nucleotide sequence ID" value="NZ_JBHSVH010000002.1"/>
</dbReference>
<feature type="region of interest" description="Disordered" evidence="1">
    <location>
        <begin position="80"/>
        <end position="162"/>
    </location>
</feature>
<feature type="compositionally biased region" description="Low complexity" evidence="1">
    <location>
        <begin position="81"/>
        <end position="98"/>
    </location>
</feature>
<keyword evidence="2" id="KW-1133">Transmembrane helix</keyword>
<keyword evidence="2" id="KW-0472">Membrane</keyword>
<reference evidence="4" key="1">
    <citation type="journal article" date="2019" name="Int. J. Syst. Evol. Microbiol.">
        <title>The Global Catalogue of Microorganisms (GCM) 10K type strain sequencing project: providing services to taxonomists for standard genome sequencing and annotation.</title>
        <authorList>
            <consortium name="The Broad Institute Genomics Platform"/>
            <consortium name="The Broad Institute Genome Sequencing Center for Infectious Disease"/>
            <person name="Wu L."/>
            <person name="Ma J."/>
        </authorList>
    </citation>
    <scope>NUCLEOTIDE SEQUENCE [LARGE SCALE GENOMIC DNA]</scope>
    <source>
        <strain evidence="4">CGMCC 1.12859</strain>
    </source>
</reference>
<keyword evidence="2" id="KW-0812">Transmembrane</keyword>
<dbReference type="Proteomes" id="UP001596435">
    <property type="component" value="Unassembled WGS sequence"/>
</dbReference>
<gene>
    <name evidence="3" type="ORF">ACFQMG_03005</name>
</gene>
<feature type="compositionally biased region" description="Basic and acidic residues" evidence="1">
    <location>
        <begin position="1"/>
        <end position="38"/>
    </location>
</feature>
<organism evidence="3 4">
    <name type="scientific">Kitasatospora paranensis</name>
    <dbReference type="NCBI Taxonomy" id="258053"/>
    <lineage>
        <taxon>Bacteria</taxon>
        <taxon>Bacillati</taxon>
        <taxon>Actinomycetota</taxon>
        <taxon>Actinomycetes</taxon>
        <taxon>Kitasatosporales</taxon>
        <taxon>Streptomycetaceae</taxon>
        <taxon>Kitasatospora</taxon>
    </lineage>
</organism>
<feature type="region of interest" description="Disordered" evidence="1">
    <location>
        <begin position="1"/>
        <end position="44"/>
    </location>
</feature>
<protein>
    <submittedName>
        <fullName evidence="3">Uncharacterized protein</fullName>
    </submittedName>
</protein>
<evidence type="ECO:0000256" key="1">
    <source>
        <dbReference type="SAM" id="MobiDB-lite"/>
    </source>
</evidence>